<dbReference type="Proteomes" id="UP000471126">
    <property type="component" value="Unassembled WGS sequence"/>
</dbReference>
<protein>
    <submittedName>
        <fullName evidence="2">DUF4362 domain-containing protein</fullName>
    </submittedName>
</protein>
<evidence type="ECO:0000256" key="1">
    <source>
        <dbReference type="SAM" id="SignalP"/>
    </source>
</evidence>
<dbReference type="EMBL" id="JAAGWE010000008">
    <property type="protein sequence ID" value="NEM05151.1"/>
    <property type="molecule type" value="Genomic_DNA"/>
</dbReference>
<feature type="chain" id="PRO_5039124330" evidence="1">
    <location>
        <begin position="24"/>
        <end position="139"/>
    </location>
</feature>
<organism evidence="2 3">
    <name type="scientific">Geodermatophilus normandii</name>
    <dbReference type="NCBI Taxonomy" id="1137989"/>
    <lineage>
        <taxon>Bacteria</taxon>
        <taxon>Bacillati</taxon>
        <taxon>Actinomycetota</taxon>
        <taxon>Actinomycetes</taxon>
        <taxon>Geodermatophilales</taxon>
        <taxon>Geodermatophilaceae</taxon>
        <taxon>Geodermatophilus</taxon>
    </lineage>
</organism>
<feature type="signal peptide" evidence="1">
    <location>
        <begin position="1"/>
        <end position="23"/>
    </location>
</feature>
<dbReference type="RefSeq" id="WP_163475354.1">
    <property type="nucleotide sequence ID" value="NZ_JAAGWE010000008.1"/>
</dbReference>
<accession>A0A6P0GAD0</accession>
<evidence type="ECO:0000313" key="2">
    <source>
        <dbReference type="EMBL" id="NEM05151.1"/>
    </source>
</evidence>
<name>A0A6P0GAD0_9ACTN</name>
<proteinExistence type="predicted"/>
<dbReference type="AlphaFoldDB" id="A0A6P0GAD0"/>
<keyword evidence="1" id="KW-0732">Signal</keyword>
<comment type="caution">
    <text evidence="2">The sequence shown here is derived from an EMBL/GenBank/DDBJ whole genome shotgun (WGS) entry which is preliminary data.</text>
</comment>
<evidence type="ECO:0000313" key="3">
    <source>
        <dbReference type="Proteomes" id="UP000471126"/>
    </source>
</evidence>
<reference evidence="2 3" key="1">
    <citation type="submission" date="2019-12" db="EMBL/GenBank/DDBJ databases">
        <title>WGS of CPCC 203550 I12A-02606.</title>
        <authorList>
            <person name="Jiang Z."/>
        </authorList>
    </citation>
    <scope>NUCLEOTIDE SEQUENCE [LARGE SCALE GENOMIC DNA]</scope>
    <source>
        <strain evidence="2 3">I12A-02606</strain>
    </source>
</reference>
<gene>
    <name evidence="2" type="ORF">GCU54_03825</name>
</gene>
<sequence length="139" mass="13928">MARLRVLLAALACAGCGASSTTADPAPDAGAPPAAFAGRDALPACPAQDLGQGGAVTGEVLACLDAGRTGDGAELAVTRPTTEGDPITSWYRTRPGVPGLEVFVDGSRDRFGTGDWLRLECPGAASPDDLGDCTEDVLG</sequence>